<organism evidence="1">
    <name type="scientific">Xenopus sp.</name>
    <name type="common">clawed frog</name>
    <dbReference type="NCBI Taxonomy" id="8356"/>
    <lineage>
        <taxon>Eukaryota</taxon>
        <taxon>Metazoa</taxon>
        <taxon>Chordata</taxon>
        <taxon>Craniata</taxon>
        <taxon>Vertebrata</taxon>
        <taxon>Euteleostomi</taxon>
        <taxon>Amphibia</taxon>
        <taxon>Batrachia</taxon>
        <taxon>Anura</taxon>
        <taxon>Pipoidea</taxon>
        <taxon>Pipidae</taxon>
        <taxon>Xenopodinae</taxon>
        <taxon>Xenopus</taxon>
    </lineage>
</organism>
<reference evidence="1" key="1">
    <citation type="journal article" date="1994" name="EMBO J.">
        <title>p40MO15 associates with a p36 subunit and requires both nuclear translocation and Thr176 phosphorylation to generate cdk-activating kinase activity in Xenopus oocytes.</title>
        <authorList>
            <person name="Labbe J.C."/>
            <person name="Martinez A.M."/>
            <person name="Fesquet D."/>
            <person name="Capony J.P."/>
            <person name="Darbon J.M."/>
            <person name="Derancourt J."/>
            <person name="Devault A."/>
            <person name="Morin N."/>
            <person name="Cavadore J.C."/>
            <person name="Doree M."/>
        </authorList>
    </citation>
    <scope>PROTEIN SEQUENCE</scope>
</reference>
<accession>Q7LZJ3</accession>
<name>Q7LZJ3_9PIPI</name>
<protein>
    <submittedName>
        <fullName evidence="1">p36 protein (CAK component)</fullName>
    </submittedName>
</protein>
<proteinExistence type="evidence at protein level"/>
<dbReference type="PIR" id="S52069">
    <property type="entry name" value="S52069"/>
</dbReference>
<keyword id="KW-0903">Direct protein sequencing</keyword>
<dbReference type="AlphaFoldDB" id="Q7LZJ3"/>
<evidence type="ECO:0000313" key="1">
    <source>
        <dbReference type="PIR" id="S52069"/>
    </source>
</evidence>
<sequence>YEPAYPEEVAALKKGYEDDGYISKSADEFLNRVDEFNVSSIQFVGNLGENPL</sequence>